<dbReference type="InterPro" id="IPR050309">
    <property type="entry name" value="Type-B_Carboxylest/Lipase"/>
</dbReference>
<evidence type="ECO:0000256" key="2">
    <source>
        <dbReference type="ARBA" id="ARBA00022801"/>
    </source>
</evidence>
<evidence type="ECO:0000256" key="1">
    <source>
        <dbReference type="ARBA" id="ARBA00005964"/>
    </source>
</evidence>
<dbReference type="Pfam" id="PF00135">
    <property type="entry name" value="COesterase"/>
    <property type="match status" value="1"/>
</dbReference>
<evidence type="ECO:0000313" key="5">
    <source>
        <dbReference type="EMBL" id="KAJ5194659.1"/>
    </source>
</evidence>
<keyword evidence="3" id="KW-0732">Signal</keyword>
<dbReference type="Proteomes" id="UP001150904">
    <property type="component" value="Unassembled WGS sequence"/>
</dbReference>
<dbReference type="GeneID" id="83182460"/>
<reference evidence="5" key="1">
    <citation type="submission" date="2022-12" db="EMBL/GenBank/DDBJ databases">
        <authorList>
            <person name="Petersen C."/>
        </authorList>
    </citation>
    <scope>NUCLEOTIDE SEQUENCE</scope>
    <source>
        <strain evidence="5">IBT 15544</strain>
    </source>
</reference>
<dbReference type="InterPro" id="IPR002018">
    <property type="entry name" value="CarbesteraseB"/>
</dbReference>
<dbReference type="InterPro" id="IPR019826">
    <property type="entry name" value="Carboxylesterase_B_AS"/>
</dbReference>
<sequence length="578" mass="63377">MRSLTWLFIFAPTVLTHSTHHPRPTAITRNGTIHGVQLPSFQQDLFLGIPYAQAPRLDNPKPINTTYDHDAPFDASRYGNTCYGFGSNELLGLTQSEDCLNLNIIRPSRATVDNHANPLPVLFWLYGGGLHQGSSADPMWNLSYIVQRSVEEEQPLIAVSINYRLSFLGFPGGREALNAGVTNLGLKDQRLALAWIQENIIAFGGDPSRVTIWGESAGGVSVVQQLVAYGGHGGTELFSGAIAVSGFATGAALPETEKMQAGFDKLVEGANCTMAENKLDCLRGTSLYNLYPIEGSTDGGWGPVIDGDFLRRPPAWEILDGNCARVPLLLGCNSDEGLIKVTASGYFPNGTNETTTLLETNFPLLQHSVIEQLLDLYPEDEEAPPYSLPPDFAWCEAMHAVNLPCGSQYRRAAALLGDYVSNAPRRYMAQLWSGLGLPTYSFHFKAATTGIPIQYFYGLGPGFANHGAELAYEMGLPGGFTTPIRFYPPVKNVSGHVALSAEMNRRWIAFAARRDPNELTDGNSSLKWREYKTSASNFVFDATDEDRILYMETDDYREEACQIWTDNVAQTDYSGQGP</sequence>
<proteinExistence type="inferred from homology"/>
<dbReference type="SUPFAM" id="SSF53474">
    <property type="entry name" value="alpha/beta-Hydrolases"/>
    <property type="match status" value="1"/>
</dbReference>
<comment type="caution">
    <text evidence="5">The sequence shown here is derived from an EMBL/GenBank/DDBJ whole genome shotgun (WGS) entry which is preliminary data.</text>
</comment>
<evidence type="ECO:0000313" key="6">
    <source>
        <dbReference type="Proteomes" id="UP001150904"/>
    </source>
</evidence>
<gene>
    <name evidence="5" type="ORF">N7498_008097</name>
</gene>
<dbReference type="AlphaFoldDB" id="A0A9W9JE13"/>
<evidence type="ECO:0000256" key="3">
    <source>
        <dbReference type="RuleBase" id="RU361235"/>
    </source>
</evidence>
<dbReference type="GO" id="GO:0017000">
    <property type="term" value="P:antibiotic biosynthetic process"/>
    <property type="evidence" value="ECO:0007669"/>
    <property type="project" value="UniProtKB-ARBA"/>
</dbReference>
<protein>
    <recommendedName>
        <fullName evidence="3">Carboxylic ester hydrolase</fullName>
        <ecNumber evidence="3">3.1.1.-</ecNumber>
    </recommendedName>
</protein>
<dbReference type="InterPro" id="IPR029058">
    <property type="entry name" value="AB_hydrolase_fold"/>
</dbReference>
<keyword evidence="6" id="KW-1185">Reference proteome</keyword>
<dbReference type="GO" id="GO:0016787">
    <property type="term" value="F:hydrolase activity"/>
    <property type="evidence" value="ECO:0007669"/>
    <property type="project" value="UniProtKB-KW"/>
</dbReference>
<dbReference type="OrthoDB" id="408631at2759"/>
<dbReference type="EMBL" id="JAPQKR010000015">
    <property type="protein sequence ID" value="KAJ5194659.1"/>
    <property type="molecule type" value="Genomic_DNA"/>
</dbReference>
<accession>A0A9W9JE13</accession>
<evidence type="ECO:0000259" key="4">
    <source>
        <dbReference type="Pfam" id="PF00135"/>
    </source>
</evidence>
<dbReference type="PANTHER" id="PTHR11559">
    <property type="entry name" value="CARBOXYLESTERASE"/>
    <property type="match status" value="1"/>
</dbReference>
<reference evidence="5" key="2">
    <citation type="journal article" date="2023" name="IMA Fungus">
        <title>Comparative genomic study of the Penicillium genus elucidates a diverse pangenome and 15 lateral gene transfer events.</title>
        <authorList>
            <person name="Petersen C."/>
            <person name="Sorensen T."/>
            <person name="Nielsen M.R."/>
            <person name="Sondergaard T.E."/>
            <person name="Sorensen J.L."/>
            <person name="Fitzpatrick D.A."/>
            <person name="Frisvad J.C."/>
            <person name="Nielsen K.L."/>
        </authorList>
    </citation>
    <scope>NUCLEOTIDE SEQUENCE</scope>
    <source>
        <strain evidence="5">IBT 15544</strain>
    </source>
</reference>
<dbReference type="RefSeq" id="XP_058305147.1">
    <property type="nucleotide sequence ID" value="XM_058455159.1"/>
</dbReference>
<organism evidence="5 6">
    <name type="scientific">Penicillium cinerascens</name>
    <dbReference type="NCBI Taxonomy" id="70096"/>
    <lineage>
        <taxon>Eukaryota</taxon>
        <taxon>Fungi</taxon>
        <taxon>Dikarya</taxon>
        <taxon>Ascomycota</taxon>
        <taxon>Pezizomycotina</taxon>
        <taxon>Eurotiomycetes</taxon>
        <taxon>Eurotiomycetidae</taxon>
        <taxon>Eurotiales</taxon>
        <taxon>Aspergillaceae</taxon>
        <taxon>Penicillium</taxon>
    </lineage>
</organism>
<dbReference type="Gene3D" id="3.40.50.1820">
    <property type="entry name" value="alpha/beta hydrolase"/>
    <property type="match status" value="1"/>
</dbReference>
<keyword evidence="2 3" id="KW-0378">Hydrolase</keyword>
<comment type="similarity">
    <text evidence="1 3">Belongs to the type-B carboxylesterase/lipase family.</text>
</comment>
<dbReference type="PROSITE" id="PS00122">
    <property type="entry name" value="CARBOXYLESTERASE_B_1"/>
    <property type="match status" value="1"/>
</dbReference>
<feature type="chain" id="PRO_5041012209" description="Carboxylic ester hydrolase" evidence="3">
    <location>
        <begin position="17"/>
        <end position="578"/>
    </location>
</feature>
<feature type="signal peptide" evidence="3">
    <location>
        <begin position="1"/>
        <end position="16"/>
    </location>
</feature>
<dbReference type="GO" id="GO:0072330">
    <property type="term" value="P:monocarboxylic acid biosynthetic process"/>
    <property type="evidence" value="ECO:0007669"/>
    <property type="project" value="UniProtKB-ARBA"/>
</dbReference>
<dbReference type="EC" id="3.1.1.-" evidence="3"/>
<name>A0A9W9JE13_9EURO</name>
<feature type="domain" description="Carboxylesterase type B" evidence="4">
    <location>
        <begin position="26"/>
        <end position="564"/>
    </location>
</feature>